<accession>A0A5C7WH51</accession>
<dbReference type="InterPro" id="IPR051910">
    <property type="entry name" value="ComF/GntX_DNA_util-trans"/>
</dbReference>
<dbReference type="Gene3D" id="3.40.50.2020">
    <property type="match status" value="1"/>
</dbReference>
<dbReference type="SUPFAM" id="SSF53271">
    <property type="entry name" value="PRTase-like"/>
    <property type="match status" value="1"/>
</dbReference>
<dbReference type="EMBL" id="SSGG01000056">
    <property type="protein sequence ID" value="TXI37421.1"/>
    <property type="molecule type" value="Genomic_DNA"/>
</dbReference>
<dbReference type="Proteomes" id="UP000321374">
    <property type="component" value="Unassembled WGS sequence"/>
</dbReference>
<evidence type="ECO:0000259" key="2">
    <source>
        <dbReference type="Pfam" id="PF00156"/>
    </source>
</evidence>
<evidence type="ECO:0000313" key="3">
    <source>
        <dbReference type="EMBL" id="TXI37421.1"/>
    </source>
</evidence>
<reference evidence="3 4" key="1">
    <citation type="submission" date="2018-09" db="EMBL/GenBank/DDBJ databases">
        <title>Metagenome Assembled Genomes from an Advanced Water Purification Facility.</title>
        <authorList>
            <person name="Stamps B.W."/>
            <person name="Spear J.R."/>
        </authorList>
    </citation>
    <scope>NUCLEOTIDE SEQUENCE [LARGE SCALE GENOMIC DNA]</scope>
    <source>
        <strain evidence="3">Bin_42_2</strain>
    </source>
</reference>
<dbReference type="CDD" id="cd06223">
    <property type="entry name" value="PRTases_typeI"/>
    <property type="match status" value="1"/>
</dbReference>
<gene>
    <name evidence="3" type="ORF">E6Q51_03325</name>
</gene>
<dbReference type="InterPro" id="IPR000836">
    <property type="entry name" value="PRTase_dom"/>
</dbReference>
<dbReference type="AlphaFoldDB" id="A0A5C7WH51"/>
<evidence type="ECO:0000256" key="1">
    <source>
        <dbReference type="ARBA" id="ARBA00008007"/>
    </source>
</evidence>
<dbReference type="InterPro" id="IPR029057">
    <property type="entry name" value="PRTase-like"/>
</dbReference>
<comment type="similarity">
    <text evidence="1">Belongs to the ComF/GntX family.</text>
</comment>
<comment type="caution">
    <text evidence="3">The sequence shown here is derived from an EMBL/GenBank/DDBJ whole genome shotgun (WGS) entry which is preliminary data.</text>
</comment>
<dbReference type="PANTHER" id="PTHR47505">
    <property type="entry name" value="DNA UTILIZATION PROTEIN YHGH"/>
    <property type="match status" value="1"/>
</dbReference>
<sequence>MALLPWYDSPRCPQCALPNASGALCGICLQHAPAFDHTWTAFRYAYPLDRLLHQFKYHQQLSLGHLLANRLFGRLPTLPALAPPDVMIAMPMHTNRVKERGFNHALELAKQAHRHWQVPLEMEGCTRIVDTPAQAGMDMKTRTRSLRSAFATNAQWHGKHVMVVDDVMTTGASMHAVAKVLKRAGATRVTALVLARTLKS</sequence>
<proteinExistence type="inferred from homology"/>
<evidence type="ECO:0000313" key="4">
    <source>
        <dbReference type="Proteomes" id="UP000321374"/>
    </source>
</evidence>
<protein>
    <submittedName>
        <fullName evidence="3">ComF family protein</fullName>
    </submittedName>
</protein>
<dbReference type="Pfam" id="PF00156">
    <property type="entry name" value="Pribosyltran"/>
    <property type="match status" value="1"/>
</dbReference>
<dbReference type="STRING" id="1122236.GCA_000378225_01220"/>
<organism evidence="3 4">
    <name type="scientific">Methylophilus methylotrophus</name>
    <name type="common">Bacterium W3A1</name>
    <dbReference type="NCBI Taxonomy" id="17"/>
    <lineage>
        <taxon>Bacteria</taxon>
        <taxon>Pseudomonadati</taxon>
        <taxon>Pseudomonadota</taxon>
        <taxon>Betaproteobacteria</taxon>
        <taxon>Nitrosomonadales</taxon>
        <taxon>Methylophilaceae</taxon>
        <taxon>Methylophilus</taxon>
    </lineage>
</organism>
<feature type="domain" description="Phosphoribosyltransferase" evidence="2">
    <location>
        <begin position="156"/>
        <end position="196"/>
    </location>
</feature>
<dbReference type="PANTHER" id="PTHR47505:SF1">
    <property type="entry name" value="DNA UTILIZATION PROTEIN YHGH"/>
    <property type="match status" value="1"/>
</dbReference>
<name>A0A5C7WH51_METME</name>